<dbReference type="Gene3D" id="1.20.1310.10">
    <property type="entry name" value="Cullin Repeats"/>
    <property type="match status" value="1"/>
</dbReference>
<dbReference type="Gene3D" id="1.10.10.10">
    <property type="entry name" value="Winged helix-like DNA-binding domain superfamily/Winged helix DNA-binding domain"/>
    <property type="match status" value="1"/>
</dbReference>
<dbReference type="SUPFAM" id="SSF46785">
    <property type="entry name" value="Winged helix' DNA-binding domain"/>
    <property type="match status" value="1"/>
</dbReference>
<sequence length="601" mass="69701">MEDIISNFRQFCDKLRLLRANFMNSICSNSWIAFMFSAIKEKITEVSTTDFEQEILTYIQQWKEQIIYSYMEIYFCGDSSHEMFNTLKSQVDYFVFENLAKIRISQIFDIVIDFPNSQQAITDLKDCLNHCGMHNELVKELSKGVKSRLLLASVETKNIIMAFIRIIKSLLIIDPTGISLESVSFHIKEYLREKRPDAVRCIINEMTDEQNDSALYRELLTSEPQSSLDYDSDDASENWNPKPIHPSSSKSKMEKPDIIKIFIEMYRGNKEIFVNEYRMILAESLLKNETYDTNNEAKMAELLKIRFGDKNMQNCEIMLKDISDSKFLNSGIQSRLANRSDYIELSNSQIAEISIQADSQIPSVFMLSKNYWPQVVFNQGAPPGQQLMTDENKPTILLHPFIEQLMEEYANQYNAIKAPRKLLWEKQMGSIDFDIEIGGEELELTNIHPVAASILFHFSDRNVWTMDEIMEMMKIDDKTFQKRINTWVKRGIIIDEGNKTYRLVDSLTSAATEQGEDENMEEMTTAQSQEEELRVYQDIIINMIENFDSMPLAKIHNMLAMFALDPLPPFDKSLSELSSFLNILVKEEVLECDGGEYKIKR</sequence>
<evidence type="ECO:0000256" key="6">
    <source>
        <dbReference type="PROSITE-ProRule" id="PRU00330"/>
    </source>
</evidence>
<dbReference type="GO" id="GO:0006511">
    <property type="term" value="P:ubiquitin-dependent protein catabolic process"/>
    <property type="evidence" value="ECO:0007669"/>
    <property type="project" value="InterPro"/>
</dbReference>
<evidence type="ECO:0000256" key="7">
    <source>
        <dbReference type="SAM" id="MobiDB-lite"/>
    </source>
</evidence>
<evidence type="ECO:0000256" key="2">
    <source>
        <dbReference type="ARBA" id="ARBA00022618"/>
    </source>
</evidence>
<dbReference type="InterPro" id="IPR036388">
    <property type="entry name" value="WH-like_DNA-bd_sf"/>
</dbReference>
<keyword evidence="10" id="KW-1185">Reference proteome</keyword>
<dbReference type="InterPro" id="IPR014786">
    <property type="entry name" value="ANAPC2_C"/>
</dbReference>
<feature type="compositionally biased region" description="Low complexity" evidence="7">
    <location>
        <begin position="241"/>
        <end position="250"/>
    </location>
</feature>
<dbReference type="PANTHER" id="PTHR45957">
    <property type="entry name" value="ANAPHASE-PROMOTING COMPLEX SUBUNIT 2"/>
    <property type="match status" value="1"/>
</dbReference>
<dbReference type="PANTHER" id="PTHR45957:SF1">
    <property type="entry name" value="ANAPHASE-PROMOTING COMPLEX SUBUNIT 2"/>
    <property type="match status" value="1"/>
</dbReference>
<dbReference type="PROSITE" id="PS50069">
    <property type="entry name" value="CULLIN_2"/>
    <property type="match status" value="1"/>
</dbReference>
<dbReference type="GO" id="GO:0070979">
    <property type="term" value="P:protein K11-linked ubiquitination"/>
    <property type="evidence" value="ECO:0007669"/>
    <property type="project" value="TreeGrafter"/>
</dbReference>
<dbReference type="AlphaFoldDB" id="D2V3C9"/>
<dbReference type="InParanoid" id="D2V3C9"/>
<proteinExistence type="inferred from homology"/>
<accession>D2V3C9</accession>
<dbReference type="InterPro" id="IPR036390">
    <property type="entry name" value="WH_DNA-bd_sf"/>
</dbReference>
<dbReference type="GeneID" id="8848169"/>
<evidence type="ECO:0000313" key="9">
    <source>
        <dbReference type="EMBL" id="EFC48750.1"/>
    </source>
</evidence>
<evidence type="ECO:0000256" key="1">
    <source>
        <dbReference type="ARBA" id="ARBA00016068"/>
    </source>
</evidence>
<feature type="domain" description="Cullin family profile" evidence="8">
    <location>
        <begin position="261"/>
        <end position="488"/>
    </location>
</feature>
<evidence type="ECO:0000256" key="4">
    <source>
        <dbReference type="ARBA" id="ARBA00022786"/>
    </source>
</evidence>
<dbReference type="OrthoDB" id="5581181at2759"/>
<dbReference type="Gene3D" id="3.30.230.130">
    <property type="entry name" value="Cullin, Chain C, Domain 2"/>
    <property type="match status" value="1"/>
</dbReference>
<dbReference type="FunCoup" id="D2V3C9">
    <property type="interactions" value="392"/>
</dbReference>
<feature type="region of interest" description="Disordered" evidence="7">
    <location>
        <begin position="225"/>
        <end position="251"/>
    </location>
</feature>
<dbReference type="STRING" id="5762.D2V3C9"/>
<gene>
    <name evidence="9" type="ORF">NAEGRDRAFT_46369</name>
</gene>
<dbReference type="Pfam" id="PF26557">
    <property type="entry name" value="Cullin_AB"/>
    <property type="match status" value="1"/>
</dbReference>
<comment type="similarity">
    <text evidence="6">Belongs to the cullin family.</text>
</comment>
<dbReference type="InterPro" id="IPR016158">
    <property type="entry name" value="Cullin_homology"/>
</dbReference>
<dbReference type="SMART" id="SM00182">
    <property type="entry name" value="CULLIN"/>
    <property type="match status" value="1"/>
</dbReference>
<evidence type="ECO:0000256" key="3">
    <source>
        <dbReference type="ARBA" id="ARBA00022776"/>
    </source>
</evidence>
<dbReference type="InterPro" id="IPR036317">
    <property type="entry name" value="Cullin_homology_sf"/>
</dbReference>
<dbReference type="RefSeq" id="XP_002681494.1">
    <property type="nucleotide sequence ID" value="XM_002681448.1"/>
</dbReference>
<dbReference type="KEGG" id="ngr:NAEGRDRAFT_46369"/>
<dbReference type="GO" id="GO:0005680">
    <property type="term" value="C:anaphase-promoting complex"/>
    <property type="evidence" value="ECO:0007669"/>
    <property type="project" value="TreeGrafter"/>
</dbReference>
<dbReference type="InterPro" id="IPR059120">
    <property type="entry name" value="Cullin-like_AB"/>
</dbReference>
<evidence type="ECO:0000256" key="5">
    <source>
        <dbReference type="ARBA" id="ARBA00023306"/>
    </source>
</evidence>
<evidence type="ECO:0000259" key="8">
    <source>
        <dbReference type="PROSITE" id="PS50069"/>
    </source>
</evidence>
<keyword evidence="4" id="KW-0833">Ubl conjugation pathway</keyword>
<dbReference type="SUPFAM" id="SSF75632">
    <property type="entry name" value="Cullin homology domain"/>
    <property type="match status" value="1"/>
</dbReference>
<keyword evidence="3" id="KW-0498">Mitosis</keyword>
<dbReference type="InterPro" id="IPR044554">
    <property type="entry name" value="ANAPC2"/>
</dbReference>
<dbReference type="OMA" id="AAKWQES"/>
<dbReference type="Pfam" id="PF25773">
    <property type="entry name" value="TPR_ANAPC2"/>
    <property type="match status" value="1"/>
</dbReference>
<dbReference type="EMBL" id="GG738850">
    <property type="protein sequence ID" value="EFC48750.1"/>
    <property type="molecule type" value="Genomic_DNA"/>
</dbReference>
<dbReference type="Proteomes" id="UP000006671">
    <property type="component" value="Unassembled WGS sequence"/>
</dbReference>
<keyword evidence="5" id="KW-0131">Cell cycle</keyword>
<dbReference type="Pfam" id="PF08672">
    <property type="entry name" value="ANAPC2"/>
    <property type="match status" value="1"/>
</dbReference>
<evidence type="ECO:0000313" key="10">
    <source>
        <dbReference type="Proteomes" id="UP000006671"/>
    </source>
</evidence>
<dbReference type="InterPro" id="IPR057975">
    <property type="entry name" value="TPR_ANAPC2"/>
</dbReference>
<dbReference type="GO" id="GO:0031625">
    <property type="term" value="F:ubiquitin protein ligase binding"/>
    <property type="evidence" value="ECO:0007669"/>
    <property type="project" value="InterPro"/>
</dbReference>
<dbReference type="eggNOG" id="KOG2165">
    <property type="taxonomic scope" value="Eukaryota"/>
</dbReference>
<reference evidence="9 10" key="1">
    <citation type="journal article" date="2010" name="Cell">
        <title>The genome of Naegleria gruberi illuminates early eukaryotic versatility.</title>
        <authorList>
            <person name="Fritz-Laylin L.K."/>
            <person name="Prochnik S.E."/>
            <person name="Ginger M.L."/>
            <person name="Dacks J.B."/>
            <person name="Carpenter M.L."/>
            <person name="Field M.C."/>
            <person name="Kuo A."/>
            <person name="Paredez A."/>
            <person name="Chapman J."/>
            <person name="Pham J."/>
            <person name="Shu S."/>
            <person name="Neupane R."/>
            <person name="Cipriano M."/>
            <person name="Mancuso J."/>
            <person name="Tu H."/>
            <person name="Salamov A."/>
            <person name="Lindquist E."/>
            <person name="Shapiro H."/>
            <person name="Lucas S."/>
            <person name="Grigoriev I.V."/>
            <person name="Cande W.Z."/>
            <person name="Fulton C."/>
            <person name="Rokhsar D.S."/>
            <person name="Dawson S.C."/>
        </authorList>
    </citation>
    <scope>NUCLEOTIDE SEQUENCE [LARGE SCALE GENOMIC DNA]</scope>
    <source>
        <strain evidence="9 10">NEG-M</strain>
    </source>
</reference>
<name>D2V3C9_NAEGR</name>
<dbReference type="GO" id="GO:0007091">
    <property type="term" value="P:metaphase/anaphase transition of mitotic cell cycle"/>
    <property type="evidence" value="ECO:0007669"/>
    <property type="project" value="TreeGrafter"/>
</dbReference>
<dbReference type="SMART" id="SM01013">
    <property type="entry name" value="APC2"/>
    <property type="match status" value="1"/>
</dbReference>
<organism evidence="10">
    <name type="scientific">Naegleria gruberi</name>
    <name type="common">Amoeba</name>
    <dbReference type="NCBI Taxonomy" id="5762"/>
    <lineage>
        <taxon>Eukaryota</taxon>
        <taxon>Discoba</taxon>
        <taxon>Heterolobosea</taxon>
        <taxon>Tetramitia</taxon>
        <taxon>Eutetramitia</taxon>
        <taxon>Vahlkampfiidae</taxon>
        <taxon>Naegleria</taxon>
    </lineage>
</organism>
<protein>
    <recommendedName>
        <fullName evidence="1">Anaphase-promoting complex subunit 2</fullName>
    </recommendedName>
</protein>
<dbReference type="VEuPathDB" id="AmoebaDB:NAEGRDRAFT_46369"/>
<keyword evidence="2" id="KW-0132">Cell division</keyword>